<dbReference type="OrthoDB" id="2013972at2759"/>
<dbReference type="Pfam" id="PF13649">
    <property type="entry name" value="Methyltransf_25"/>
    <property type="match status" value="1"/>
</dbReference>
<dbReference type="GO" id="GO:0008168">
    <property type="term" value="F:methyltransferase activity"/>
    <property type="evidence" value="ECO:0007669"/>
    <property type="project" value="TreeGrafter"/>
</dbReference>
<comment type="caution">
    <text evidence="2">The sequence shown here is derived from an EMBL/GenBank/DDBJ whole genome shotgun (WGS) entry which is preliminary data.</text>
</comment>
<keyword evidence="3" id="KW-1185">Reference proteome</keyword>
<dbReference type="AlphaFoldDB" id="A0A9N9C0N1"/>
<name>A0A9N9C0N1_9GLOM</name>
<dbReference type="PANTHER" id="PTHR43591">
    <property type="entry name" value="METHYLTRANSFERASE"/>
    <property type="match status" value="1"/>
</dbReference>
<evidence type="ECO:0000313" key="3">
    <source>
        <dbReference type="Proteomes" id="UP000789342"/>
    </source>
</evidence>
<evidence type="ECO:0000259" key="1">
    <source>
        <dbReference type="Pfam" id="PF13649"/>
    </source>
</evidence>
<dbReference type="Proteomes" id="UP000789342">
    <property type="component" value="Unassembled WGS sequence"/>
</dbReference>
<reference evidence="2" key="1">
    <citation type="submission" date="2021-06" db="EMBL/GenBank/DDBJ databases">
        <authorList>
            <person name="Kallberg Y."/>
            <person name="Tangrot J."/>
            <person name="Rosling A."/>
        </authorList>
    </citation>
    <scope>NUCLEOTIDE SEQUENCE</scope>
    <source>
        <strain evidence="2">CL551</strain>
    </source>
</reference>
<dbReference type="InterPro" id="IPR041698">
    <property type="entry name" value="Methyltransf_25"/>
</dbReference>
<accession>A0A9N9C0N1</accession>
<organism evidence="2 3">
    <name type="scientific">Acaulospora morrowiae</name>
    <dbReference type="NCBI Taxonomy" id="94023"/>
    <lineage>
        <taxon>Eukaryota</taxon>
        <taxon>Fungi</taxon>
        <taxon>Fungi incertae sedis</taxon>
        <taxon>Mucoromycota</taxon>
        <taxon>Glomeromycotina</taxon>
        <taxon>Glomeromycetes</taxon>
        <taxon>Diversisporales</taxon>
        <taxon>Acaulosporaceae</taxon>
        <taxon>Acaulospora</taxon>
    </lineage>
</organism>
<feature type="domain" description="Methyltransferase" evidence="1">
    <location>
        <begin position="66"/>
        <end position="156"/>
    </location>
</feature>
<dbReference type="EMBL" id="CAJVPV010005186">
    <property type="protein sequence ID" value="CAG8586487.1"/>
    <property type="molecule type" value="Genomic_DNA"/>
</dbReference>
<proteinExistence type="predicted"/>
<dbReference type="CDD" id="cd02440">
    <property type="entry name" value="AdoMet_MTases"/>
    <property type="match status" value="1"/>
</dbReference>
<dbReference type="PANTHER" id="PTHR43591:SF24">
    <property type="entry name" value="2-METHOXY-6-POLYPRENYL-1,4-BENZOQUINOL METHYLASE, MITOCHONDRIAL"/>
    <property type="match status" value="1"/>
</dbReference>
<dbReference type="InterPro" id="IPR029063">
    <property type="entry name" value="SAM-dependent_MTases_sf"/>
</dbReference>
<protein>
    <submittedName>
        <fullName evidence="2">3759_t:CDS:1</fullName>
    </submittedName>
</protein>
<evidence type="ECO:0000313" key="2">
    <source>
        <dbReference type="EMBL" id="CAG8586487.1"/>
    </source>
</evidence>
<sequence length="285" mass="32997">MSSPSNERVSDDDEYDSTEDIVEVDYAKIDQDNREIDQSFRIHEVFKCVLGGNYLAPLGRDIKRCLELGYSSGILMMELASEFKNCEFHGLDKRSSAPNDIYPHNCHFEKGDFYTGIKFPDEYFDYVYLRCTMVLIQEDKYNFLLGELNRVLKKGGWIEFTELDFEFRPKGPTCKSLEGILYDTLRKDNTNAQKVRQLGSILTENGFINVKERTYDIPLGEHGGEIGINMASFWRNLAQTYKDNIISKVDAKSQQELDEFIEKGIKEFDEHHSFNKAYNFVAQKA</sequence>
<dbReference type="SUPFAM" id="SSF53335">
    <property type="entry name" value="S-adenosyl-L-methionine-dependent methyltransferases"/>
    <property type="match status" value="1"/>
</dbReference>
<dbReference type="Gene3D" id="3.40.50.150">
    <property type="entry name" value="Vaccinia Virus protein VP39"/>
    <property type="match status" value="1"/>
</dbReference>
<gene>
    <name evidence="2" type="ORF">AMORRO_LOCUS7153</name>
</gene>